<protein>
    <recommendedName>
        <fullName evidence="5">Thioredoxin domain-containing protein</fullName>
    </recommendedName>
</protein>
<evidence type="ECO:0000313" key="7">
    <source>
        <dbReference type="Proteomes" id="UP000616201"/>
    </source>
</evidence>
<feature type="domain" description="Thioredoxin" evidence="5">
    <location>
        <begin position="252"/>
        <end position="391"/>
    </location>
</feature>
<proteinExistence type="predicted"/>
<evidence type="ECO:0000313" key="6">
    <source>
        <dbReference type="EMBL" id="MBE8715210.1"/>
    </source>
</evidence>
<dbReference type="InterPro" id="IPR025380">
    <property type="entry name" value="DUF4369"/>
</dbReference>
<accession>A0A928UXT7</accession>
<keyword evidence="2" id="KW-0201">Cytochrome c-type biogenesis</keyword>
<dbReference type="EMBL" id="PRDK01000009">
    <property type="protein sequence ID" value="MBE8715210.1"/>
    <property type="molecule type" value="Genomic_DNA"/>
</dbReference>
<sequence>MNVEKLCVSLTLILVLNPTLMKINIALLLLSFMCIVHTHAQTFVINGNGKKFNDQDIIYLTYSKDGKQLLDSTYVKNKTFRFEGTIDQPIKASLYRNENPFLIDISTDSKSIYLEEGTIEIIANKSLNDARAKGTLLNADLERLNKQTRYNRLNSARASKEYEDQADLPASEEKTQLSREAAAAYDRYVLDQLAFAEKNPTSIVSLDILVNATKMSKYADQIALIYTKIPTEVQQSERGQLIAANLEKAKKTLVGDPAPWFMIPDLEGNGVALQDFKGKYILIDFWASWCLPCREENPNLIHVYNRYKDKGLVIIGISLDTKREDLIKAIEEDKLPWLQLADFQGNLSAVRYDYGINTIPANVLIGPDMRILAKDLKGQDLQDRLKEIFGD</sequence>
<dbReference type="Proteomes" id="UP000616201">
    <property type="component" value="Unassembled WGS sequence"/>
</dbReference>
<keyword evidence="3" id="KW-1015">Disulfide bond</keyword>
<dbReference type="Gene3D" id="3.40.30.10">
    <property type="entry name" value="Glutaredoxin"/>
    <property type="match status" value="1"/>
</dbReference>
<dbReference type="PANTHER" id="PTHR42852">
    <property type="entry name" value="THIOL:DISULFIDE INTERCHANGE PROTEIN DSBE"/>
    <property type="match status" value="1"/>
</dbReference>
<evidence type="ECO:0000259" key="5">
    <source>
        <dbReference type="PROSITE" id="PS51352"/>
    </source>
</evidence>
<name>A0A928UXT7_9SPHI</name>
<dbReference type="Pfam" id="PF00578">
    <property type="entry name" value="AhpC-TSA"/>
    <property type="match status" value="1"/>
</dbReference>
<dbReference type="GO" id="GO:0016491">
    <property type="term" value="F:oxidoreductase activity"/>
    <property type="evidence" value="ECO:0007669"/>
    <property type="project" value="InterPro"/>
</dbReference>
<dbReference type="InterPro" id="IPR036249">
    <property type="entry name" value="Thioredoxin-like_sf"/>
</dbReference>
<evidence type="ECO:0000256" key="1">
    <source>
        <dbReference type="ARBA" id="ARBA00004196"/>
    </source>
</evidence>
<dbReference type="GO" id="GO:0030313">
    <property type="term" value="C:cell envelope"/>
    <property type="evidence" value="ECO:0007669"/>
    <property type="project" value="UniProtKB-SubCell"/>
</dbReference>
<dbReference type="PROSITE" id="PS00194">
    <property type="entry name" value="THIOREDOXIN_1"/>
    <property type="match status" value="1"/>
</dbReference>
<dbReference type="InterPro" id="IPR050553">
    <property type="entry name" value="Thioredoxin_ResA/DsbE_sf"/>
</dbReference>
<dbReference type="CDD" id="cd02966">
    <property type="entry name" value="TlpA_like_family"/>
    <property type="match status" value="1"/>
</dbReference>
<comment type="caution">
    <text evidence="6">The sequence shown here is derived from an EMBL/GenBank/DDBJ whole genome shotgun (WGS) entry which is preliminary data.</text>
</comment>
<dbReference type="InterPro" id="IPR017937">
    <property type="entry name" value="Thioredoxin_CS"/>
</dbReference>
<reference evidence="6" key="1">
    <citation type="submission" date="2018-02" db="EMBL/GenBank/DDBJ databases">
        <authorList>
            <person name="Vasarhelyi B.M."/>
            <person name="Deshmukh S."/>
            <person name="Balint B."/>
            <person name="Kukolya J."/>
        </authorList>
    </citation>
    <scope>NUCLEOTIDE SEQUENCE</scope>
    <source>
        <strain evidence="6">KB22</strain>
    </source>
</reference>
<dbReference type="InterPro" id="IPR000866">
    <property type="entry name" value="AhpC/TSA"/>
</dbReference>
<keyword evidence="4" id="KW-0676">Redox-active center</keyword>
<gene>
    <name evidence="6" type="ORF">C4F49_16115</name>
</gene>
<evidence type="ECO:0000256" key="3">
    <source>
        <dbReference type="ARBA" id="ARBA00023157"/>
    </source>
</evidence>
<dbReference type="Pfam" id="PF14289">
    <property type="entry name" value="DUF4369"/>
    <property type="match status" value="1"/>
</dbReference>
<dbReference type="InterPro" id="IPR013766">
    <property type="entry name" value="Thioredoxin_domain"/>
</dbReference>
<dbReference type="GO" id="GO:0016209">
    <property type="term" value="F:antioxidant activity"/>
    <property type="evidence" value="ECO:0007669"/>
    <property type="project" value="InterPro"/>
</dbReference>
<comment type="subcellular location">
    <subcellularLocation>
        <location evidence="1">Cell envelope</location>
    </subcellularLocation>
</comment>
<dbReference type="GO" id="GO:0017004">
    <property type="term" value="P:cytochrome complex assembly"/>
    <property type="evidence" value="ECO:0007669"/>
    <property type="project" value="UniProtKB-KW"/>
</dbReference>
<dbReference type="SUPFAM" id="SSF52833">
    <property type="entry name" value="Thioredoxin-like"/>
    <property type="match status" value="1"/>
</dbReference>
<evidence type="ECO:0000256" key="2">
    <source>
        <dbReference type="ARBA" id="ARBA00022748"/>
    </source>
</evidence>
<dbReference type="PANTHER" id="PTHR42852:SF6">
    <property type="entry name" value="THIOL:DISULFIDE INTERCHANGE PROTEIN DSBE"/>
    <property type="match status" value="1"/>
</dbReference>
<keyword evidence="7" id="KW-1185">Reference proteome</keyword>
<dbReference type="PROSITE" id="PS51352">
    <property type="entry name" value="THIOREDOXIN_2"/>
    <property type="match status" value="1"/>
</dbReference>
<dbReference type="AlphaFoldDB" id="A0A928UXT7"/>
<evidence type="ECO:0000256" key="4">
    <source>
        <dbReference type="ARBA" id="ARBA00023284"/>
    </source>
</evidence>
<organism evidence="6 7">
    <name type="scientific">Sphingobacterium hungaricum</name>
    <dbReference type="NCBI Taxonomy" id="2082723"/>
    <lineage>
        <taxon>Bacteria</taxon>
        <taxon>Pseudomonadati</taxon>
        <taxon>Bacteroidota</taxon>
        <taxon>Sphingobacteriia</taxon>
        <taxon>Sphingobacteriales</taxon>
        <taxon>Sphingobacteriaceae</taxon>
        <taxon>Sphingobacterium</taxon>
    </lineage>
</organism>